<comment type="caution">
    <text evidence="2">The sequence shown here is derived from an EMBL/GenBank/DDBJ whole genome shotgun (WGS) entry which is preliminary data.</text>
</comment>
<reference evidence="2 3" key="1">
    <citation type="submission" date="2020-06" db="EMBL/GenBank/DDBJ databases">
        <title>Rhizobium sp.nov. isolated from the tomato plant.</title>
        <authorList>
            <person name="Thin K.K."/>
            <person name="Zhang X."/>
            <person name="He S."/>
        </authorList>
    </citation>
    <scope>NUCLEOTIDE SEQUENCE [LARGE SCALE GENOMIC DNA]</scope>
    <source>
        <strain evidence="2 3">DBTS2</strain>
    </source>
</reference>
<dbReference type="Proteomes" id="UP000659172">
    <property type="component" value="Unassembled WGS sequence"/>
</dbReference>
<proteinExistence type="predicted"/>
<sequence length="109" mass="12469">MPDKNGDEKLLYSAAETARLLSISTKTLREFVRAGEIVYVPLGRGRTKPRLGFHLDDINDFVKGRRVREPLPATTRTVRTTSIHQSPVYSFMALREQRNAEKQAKKNKK</sequence>
<name>A0ABX2QHX4_9HYPH</name>
<protein>
    <submittedName>
        <fullName evidence="2">Helix-turn-helix domain-containing protein</fullName>
    </submittedName>
</protein>
<dbReference type="InterPro" id="IPR041657">
    <property type="entry name" value="HTH_17"/>
</dbReference>
<dbReference type="RefSeq" id="WP_176949931.1">
    <property type="nucleotide sequence ID" value="NZ_JABXYK010000006.1"/>
</dbReference>
<evidence type="ECO:0000313" key="3">
    <source>
        <dbReference type="Proteomes" id="UP000659172"/>
    </source>
</evidence>
<organism evidence="2 3">
    <name type="scientific">Mycoplana rhizolycopersici</name>
    <dbReference type="NCBI Taxonomy" id="2746702"/>
    <lineage>
        <taxon>Bacteria</taxon>
        <taxon>Pseudomonadati</taxon>
        <taxon>Pseudomonadota</taxon>
        <taxon>Alphaproteobacteria</taxon>
        <taxon>Hyphomicrobiales</taxon>
        <taxon>Rhizobiaceae</taxon>
        <taxon>Mycoplana</taxon>
    </lineage>
</organism>
<dbReference type="Pfam" id="PF12728">
    <property type="entry name" value="HTH_17"/>
    <property type="match status" value="1"/>
</dbReference>
<evidence type="ECO:0000259" key="1">
    <source>
        <dbReference type="Pfam" id="PF12728"/>
    </source>
</evidence>
<feature type="domain" description="Helix-turn-helix" evidence="1">
    <location>
        <begin position="11"/>
        <end position="65"/>
    </location>
</feature>
<gene>
    <name evidence="2" type="ORF">HV823_11865</name>
</gene>
<keyword evidence="3" id="KW-1185">Reference proteome</keyword>
<dbReference type="EMBL" id="JABXYK010000006">
    <property type="protein sequence ID" value="NVP55949.1"/>
    <property type="molecule type" value="Genomic_DNA"/>
</dbReference>
<accession>A0ABX2QHX4</accession>
<evidence type="ECO:0000313" key="2">
    <source>
        <dbReference type="EMBL" id="NVP55949.1"/>
    </source>
</evidence>